<reference evidence="1" key="1">
    <citation type="submission" date="2020-01" db="EMBL/GenBank/DDBJ databases">
        <authorList>
            <person name="Meier V. D."/>
            <person name="Meier V D."/>
        </authorList>
    </citation>
    <scope>NUCLEOTIDE SEQUENCE</scope>
    <source>
        <strain evidence="1">HLG_WM_MAG_09</strain>
    </source>
</reference>
<evidence type="ECO:0008006" key="2">
    <source>
        <dbReference type="Google" id="ProtNLM"/>
    </source>
</evidence>
<dbReference type="EMBL" id="CACVAT010000647">
    <property type="protein sequence ID" value="CAA6830901.1"/>
    <property type="molecule type" value="Genomic_DNA"/>
</dbReference>
<proteinExistence type="predicted"/>
<organism evidence="1">
    <name type="scientific">uncultured Thiotrichaceae bacterium</name>
    <dbReference type="NCBI Taxonomy" id="298394"/>
    <lineage>
        <taxon>Bacteria</taxon>
        <taxon>Pseudomonadati</taxon>
        <taxon>Pseudomonadota</taxon>
        <taxon>Gammaproteobacteria</taxon>
        <taxon>Thiotrichales</taxon>
        <taxon>Thiotrichaceae</taxon>
        <taxon>environmental samples</taxon>
    </lineage>
</organism>
<gene>
    <name evidence="1" type="ORF">HELGO_WM27466</name>
</gene>
<name>A0A6S6UJ48_9GAMM</name>
<sequence>MLENQDRIIGIIMKPSLHLMYISIACSCFLSGWYLAPLTQDETITPQIKQKLSPSSSPQPDKISSIKQDEVTFSAFSEKKPINNEKQKAKPLSKPETYALTAEECVKVPLSIKEQEAQPLAEAEMEVETPNPVEQERYQLLANLASKTGILAAITEIPAAEANGDIYRAIEQQLLTTPIEDTERLDLIDEYFNEYQGNISPEFIASLTNYAYQMETGDQAYWLELMQQHSAATRDSESPDYRLTLAESLTPFKYSEDEEIRYAALLAISDAIDEEESREQELTFFLSDPSEVVRAQALIKLHQTNQ</sequence>
<dbReference type="AlphaFoldDB" id="A0A6S6UJ48"/>
<accession>A0A6S6UJ48</accession>
<protein>
    <recommendedName>
        <fullName evidence="2">HEAT repeat domain-containing protein</fullName>
    </recommendedName>
</protein>
<dbReference type="PROSITE" id="PS51257">
    <property type="entry name" value="PROKAR_LIPOPROTEIN"/>
    <property type="match status" value="1"/>
</dbReference>
<evidence type="ECO:0000313" key="1">
    <source>
        <dbReference type="EMBL" id="CAA6830901.1"/>
    </source>
</evidence>